<dbReference type="STRING" id="139420.A0A371D393"/>
<accession>A0A371D393</accession>
<dbReference type="PANTHER" id="PTHR42940">
    <property type="entry name" value="ALCOHOL DEHYDROGENASE 1-RELATED"/>
    <property type="match status" value="1"/>
</dbReference>
<dbReference type="SMART" id="SM00829">
    <property type="entry name" value="PKS_ER"/>
    <property type="match status" value="1"/>
</dbReference>
<dbReference type="Gene3D" id="3.90.180.10">
    <property type="entry name" value="Medium-chain alcohol dehydrogenases, catalytic domain"/>
    <property type="match status" value="1"/>
</dbReference>
<evidence type="ECO:0000313" key="9">
    <source>
        <dbReference type="Proteomes" id="UP000256964"/>
    </source>
</evidence>
<dbReference type="SUPFAM" id="SSF51735">
    <property type="entry name" value="NAD(P)-binding Rossmann-fold domains"/>
    <property type="match status" value="1"/>
</dbReference>
<evidence type="ECO:0000256" key="1">
    <source>
        <dbReference type="ARBA" id="ARBA00001947"/>
    </source>
</evidence>
<dbReference type="GO" id="GO:0004022">
    <property type="term" value="F:alcohol dehydrogenase (NAD+) activity"/>
    <property type="evidence" value="ECO:0007669"/>
    <property type="project" value="TreeGrafter"/>
</dbReference>
<protein>
    <submittedName>
        <fullName evidence="8">N-benzyl-3-pyrrolidinol dehydrogenase</fullName>
    </submittedName>
</protein>
<comment type="cofactor">
    <cofactor evidence="1 6">
        <name>Zn(2+)</name>
        <dbReference type="ChEBI" id="CHEBI:29105"/>
    </cofactor>
</comment>
<keyword evidence="3 6" id="KW-0479">Metal-binding</keyword>
<dbReference type="InterPro" id="IPR002328">
    <property type="entry name" value="ADH_Zn_CS"/>
</dbReference>
<dbReference type="InterPro" id="IPR011032">
    <property type="entry name" value="GroES-like_sf"/>
</dbReference>
<dbReference type="OrthoDB" id="1879366at2759"/>
<evidence type="ECO:0000259" key="7">
    <source>
        <dbReference type="SMART" id="SM00829"/>
    </source>
</evidence>
<feature type="domain" description="Enoyl reductase (ER)" evidence="7">
    <location>
        <begin position="15"/>
        <end position="343"/>
    </location>
</feature>
<evidence type="ECO:0000256" key="4">
    <source>
        <dbReference type="ARBA" id="ARBA00022833"/>
    </source>
</evidence>
<organism evidence="8 9">
    <name type="scientific">Lentinus brumalis</name>
    <dbReference type="NCBI Taxonomy" id="2498619"/>
    <lineage>
        <taxon>Eukaryota</taxon>
        <taxon>Fungi</taxon>
        <taxon>Dikarya</taxon>
        <taxon>Basidiomycota</taxon>
        <taxon>Agaricomycotina</taxon>
        <taxon>Agaricomycetes</taxon>
        <taxon>Polyporales</taxon>
        <taxon>Polyporaceae</taxon>
        <taxon>Lentinus</taxon>
    </lineage>
</organism>
<reference evidence="8 9" key="1">
    <citation type="journal article" date="2018" name="Biotechnol. Biofuels">
        <title>Integrative visual omics of the white-rot fungus Polyporus brumalis exposes the biotechnological potential of its oxidative enzymes for delignifying raw plant biomass.</title>
        <authorList>
            <person name="Miyauchi S."/>
            <person name="Rancon A."/>
            <person name="Drula E."/>
            <person name="Hage H."/>
            <person name="Chaduli D."/>
            <person name="Favel A."/>
            <person name="Grisel S."/>
            <person name="Henrissat B."/>
            <person name="Herpoel-Gimbert I."/>
            <person name="Ruiz-Duenas F.J."/>
            <person name="Chevret D."/>
            <person name="Hainaut M."/>
            <person name="Lin J."/>
            <person name="Wang M."/>
            <person name="Pangilinan J."/>
            <person name="Lipzen A."/>
            <person name="Lesage-Meessen L."/>
            <person name="Navarro D."/>
            <person name="Riley R."/>
            <person name="Grigoriev I.V."/>
            <person name="Zhou S."/>
            <person name="Raouche S."/>
            <person name="Rosso M.N."/>
        </authorList>
    </citation>
    <scope>NUCLEOTIDE SEQUENCE [LARGE SCALE GENOMIC DNA]</scope>
    <source>
        <strain evidence="8 9">BRFM 1820</strain>
    </source>
</reference>
<dbReference type="PANTHER" id="PTHR42940:SF8">
    <property type="entry name" value="VACUOLAR PROTEIN SORTING-ASSOCIATED PROTEIN 11"/>
    <property type="match status" value="1"/>
</dbReference>
<name>A0A371D393_9APHY</name>
<dbReference type="AlphaFoldDB" id="A0A371D393"/>
<keyword evidence="9" id="KW-1185">Reference proteome</keyword>
<dbReference type="InterPro" id="IPR013154">
    <property type="entry name" value="ADH-like_N"/>
</dbReference>
<comment type="similarity">
    <text evidence="2 6">Belongs to the zinc-containing alcohol dehydrogenase family.</text>
</comment>
<dbReference type="CDD" id="cd08254">
    <property type="entry name" value="hydroxyacyl_CoA_DH"/>
    <property type="match status" value="1"/>
</dbReference>
<dbReference type="InterPro" id="IPR013149">
    <property type="entry name" value="ADH-like_C"/>
</dbReference>
<sequence length="351" mass="36882">MTINSTMRAAFFTPGNNKVVLKDTLIPTPTSEQVLLKVVAAGVCHSDVYLLSDDILDSRTYVMGHETVGYAVEWGSNVKGIVKGQLYAVWASVPCAKAIAGFPPFSDSVGLGHNGGYAQYLVVNASELVQVPHGLAPEIAVLAADSLITVYNALHNVAELRPGTNKRVLIYGVGGLGHQAIQLAKSYGATVYACDFKPAARELALSVGADQVFDHAELNAATADTAENPLTVDVAIDFVVNAQSFSLLTNAVKRAGSDLSSPGGTVVLVGVSADQLTITPIEYIIWHINVKTSIYGSLNDLKASLGLLSRGVVRPVVSTDSLENINEVLDALKANEVTGRKVILPNAGSGN</sequence>
<proteinExistence type="inferred from homology"/>
<evidence type="ECO:0000313" key="8">
    <source>
        <dbReference type="EMBL" id="RDX47027.1"/>
    </source>
</evidence>
<dbReference type="InterPro" id="IPR036291">
    <property type="entry name" value="NAD(P)-bd_dom_sf"/>
</dbReference>
<dbReference type="Proteomes" id="UP000256964">
    <property type="component" value="Unassembled WGS sequence"/>
</dbReference>
<evidence type="ECO:0000256" key="5">
    <source>
        <dbReference type="ARBA" id="ARBA00023002"/>
    </source>
</evidence>
<evidence type="ECO:0000256" key="6">
    <source>
        <dbReference type="RuleBase" id="RU361277"/>
    </source>
</evidence>
<gene>
    <name evidence="8" type="ORF">OH76DRAFT_1485076</name>
</gene>
<dbReference type="Gene3D" id="3.40.50.720">
    <property type="entry name" value="NAD(P)-binding Rossmann-like Domain"/>
    <property type="match status" value="1"/>
</dbReference>
<dbReference type="InterPro" id="IPR020843">
    <property type="entry name" value="ER"/>
</dbReference>
<keyword evidence="5" id="KW-0560">Oxidoreductase</keyword>
<dbReference type="GO" id="GO:0005737">
    <property type="term" value="C:cytoplasm"/>
    <property type="evidence" value="ECO:0007669"/>
    <property type="project" value="TreeGrafter"/>
</dbReference>
<dbReference type="Pfam" id="PF00107">
    <property type="entry name" value="ADH_zinc_N"/>
    <property type="match status" value="1"/>
</dbReference>
<evidence type="ECO:0000256" key="2">
    <source>
        <dbReference type="ARBA" id="ARBA00008072"/>
    </source>
</evidence>
<dbReference type="GO" id="GO:0008270">
    <property type="term" value="F:zinc ion binding"/>
    <property type="evidence" value="ECO:0007669"/>
    <property type="project" value="InterPro"/>
</dbReference>
<dbReference type="EMBL" id="KZ857422">
    <property type="protein sequence ID" value="RDX47027.1"/>
    <property type="molecule type" value="Genomic_DNA"/>
</dbReference>
<evidence type="ECO:0000256" key="3">
    <source>
        <dbReference type="ARBA" id="ARBA00022723"/>
    </source>
</evidence>
<dbReference type="Pfam" id="PF08240">
    <property type="entry name" value="ADH_N"/>
    <property type="match status" value="1"/>
</dbReference>
<dbReference type="PROSITE" id="PS00059">
    <property type="entry name" value="ADH_ZINC"/>
    <property type="match status" value="1"/>
</dbReference>
<dbReference type="SUPFAM" id="SSF50129">
    <property type="entry name" value="GroES-like"/>
    <property type="match status" value="1"/>
</dbReference>
<keyword evidence="4 6" id="KW-0862">Zinc</keyword>